<reference evidence="2 3" key="1">
    <citation type="journal article" date="2021" name="Nat. Commun.">
        <title>Genetic determinants of endophytism in the Arabidopsis root mycobiome.</title>
        <authorList>
            <person name="Mesny F."/>
            <person name="Miyauchi S."/>
            <person name="Thiergart T."/>
            <person name="Pickel B."/>
            <person name="Atanasova L."/>
            <person name="Karlsson M."/>
            <person name="Huettel B."/>
            <person name="Barry K.W."/>
            <person name="Haridas S."/>
            <person name="Chen C."/>
            <person name="Bauer D."/>
            <person name="Andreopoulos W."/>
            <person name="Pangilinan J."/>
            <person name="LaButti K."/>
            <person name="Riley R."/>
            <person name="Lipzen A."/>
            <person name="Clum A."/>
            <person name="Drula E."/>
            <person name="Henrissat B."/>
            <person name="Kohler A."/>
            <person name="Grigoriev I.V."/>
            <person name="Martin F.M."/>
            <person name="Hacquard S."/>
        </authorList>
    </citation>
    <scope>NUCLEOTIDE SEQUENCE [LARGE SCALE GENOMIC DNA]</scope>
    <source>
        <strain evidence="2 3">MPI-SDFR-AT-0080</strain>
    </source>
</reference>
<sequence>MATQADDGFRYQSLDPRYSEIRLVKLLPVPKTPDEAGYLPTIHCSLRKASLDDAPDYHALSYVWGDPRDTRPILIDDAASHVTVNLEAALRQLAIELRQQRRSHLHLWVDAICINQRDTAERSHQVCQMSRIYRRAARVIVWLGCSSITCDAAMAALHRIHDVAESSRTKLWVRSWPMFQFQEAPRPRTSAAHIQAALEAVLQMLCADGHRALDAVAALYERDWFRRVWVVQEVALARDAVVYCGETKIEWVAFYTAFWMLCGLRDYLNAVVSPKSSNLSVAAFLNAKLENVSTVAFSWVLVDDETPLRQFLYFLGMNADHSRLLASDERDYCFALLGLANDAHHLKVRADYEMTWRDVKVRLAKACLKHYGLEMLSHCNITASNMPDRLSGEVAPSWVPDWASPHLPKALSVYSHLNVRGGGDGRPYGSSGSLRQHIDDASFDSQGRLKLWAIRVGPVAEVDDRLPEQVINYRTEEKFDDLVIWLQSLRRLVPGISEAYNTDDKVDAALWRTPIADRAHVHNYETVRAAADLEAGYKDLLSGEKTKEAVRYASIAYYKLNRRRPFTTSSGLLGIGPEELCKDDHLWILLGAHVPFVLRDMGNDCWNIVGEAYVHGIMDGELTQQSSVEIKQIQII</sequence>
<dbReference type="Proteomes" id="UP000774617">
    <property type="component" value="Unassembled WGS sequence"/>
</dbReference>
<dbReference type="InterPro" id="IPR010730">
    <property type="entry name" value="HET"/>
</dbReference>
<evidence type="ECO:0000313" key="3">
    <source>
        <dbReference type="Proteomes" id="UP000774617"/>
    </source>
</evidence>
<protein>
    <submittedName>
        <fullName evidence="2">Heterokaryon incompatibility protein-domain-containing protein</fullName>
    </submittedName>
</protein>
<dbReference type="PANTHER" id="PTHR24148">
    <property type="entry name" value="ANKYRIN REPEAT DOMAIN-CONTAINING PROTEIN 39 HOMOLOG-RELATED"/>
    <property type="match status" value="1"/>
</dbReference>
<evidence type="ECO:0000259" key="1">
    <source>
        <dbReference type="Pfam" id="PF06985"/>
    </source>
</evidence>
<name>A0ABQ8G8W1_9PEZI</name>
<gene>
    <name evidence="2" type="ORF">B0J12DRAFT_601640</name>
</gene>
<evidence type="ECO:0000313" key="2">
    <source>
        <dbReference type="EMBL" id="KAH7048429.1"/>
    </source>
</evidence>
<feature type="domain" description="Heterokaryon incompatibility" evidence="1">
    <location>
        <begin position="57"/>
        <end position="233"/>
    </location>
</feature>
<proteinExistence type="predicted"/>
<dbReference type="EMBL" id="JAGTJR010000015">
    <property type="protein sequence ID" value="KAH7048429.1"/>
    <property type="molecule type" value="Genomic_DNA"/>
</dbReference>
<accession>A0ABQ8G8W1</accession>
<dbReference type="Pfam" id="PF26639">
    <property type="entry name" value="Het-6_barrel"/>
    <property type="match status" value="1"/>
</dbReference>
<dbReference type="Pfam" id="PF06985">
    <property type="entry name" value="HET"/>
    <property type="match status" value="1"/>
</dbReference>
<organism evidence="2 3">
    <name type="scientific">Macrophomina phaseolina</name>
    <dbReference type="NCBI Taxonomy" id="35725"/>
    <lineage>
        <taxon>Eukaryota</taxon>
        <taxon>Fungi</taxon>
        <taxon>Dikarya</taxon>
        <taxon>Ascomycota</taxon>
        <taxon>Pezizomycotina</taxon>
        <taxon>Dothideomycetes</taxon>
        <taxon>Dothideomycetes incertae sedis</taxon>
        <taxon>Botryosphaeriales</taxon>
        <taxon>Botryosphaeriaceae</taxon>
        <taxon>Macrophomina</taxon>
    </lineage>
</organism>
<keyword evidence="3" id="KW-1185">Reference proteome</keyword>
<comment type="caution">
    <text evidence="2">The sequence shown here is derived from an EMBL/GenBank/DDBJ whole genome shotgun (WGS) entry which is preliminary data.</text>
</comment>
<dbReference type="InterPro" id="IPR052895">
    <property type="entry name" value="HetReg/Transcr_Mod"/>
</dbReference>
<dbReference type="PANTHER" id="PTHR24148:SF78">
    <property type="entry name" value="HETEROKARYON INCOMPATIBILITY DOMAIN-CONTAINING PROTEIN"/>
    <property type="match status" value="1"/>
</dbReference>